<organism evidence="2 3">
    <name type="scientific">Microbotryum intermedium</name>
    <dbReference type="NCBI Taxonomy" id="269621"/>
    <lineage>
        <taxon>Eukaryota</taxon>
        <taxon>Fungi</taxon>
        <taxon>Dikarya</taxon>
        <taxon>Basidiomycota</taxon>
        <taxon>Pucciniomycotina</taxon>
        <taxon>Microbotryomycetes</taxon>
        <taxon>Microbotryales</taxon>
        <taxon>Microbotryaceae</taxon>
        <taxon>Microbotryum</taxon>
    </lineage>
</organism>
<feature type="compositionally biased region" description="Low complexity" evidence="1">
    <location>
        <begin position="32"/>
        <end position="75"/>
    </location>
</feature>
<feature type="compositionally biased region" description="Low complexity" evidence="1">
    <location>
        <begin position="146"/>
        <end position="157"/>
    </location>
</feature>
<dbReference type="STRING" id="269621.A0A238F1K1"/>
<feature type="region of interest" description="Disordered" evidence="1">
    <location>
        <begin position="32"/>
        <end position="79"/>
    </location>
</feature>
<dbReference type="EMBL" id="FMSP01000001">
    <property type="protein sequence ID" value="SCV66895.1"/>
    <property type="molecule type" value="Genomic_DNA"/>
</dbReference>
<sequence>MFAHAIALSHSPRHRYAPLIFHQSVFHHCKSSSSLMKSDHSSSSPSTPTNTRSTASANSSSGPSASPSRAASTQPPIRRSTRIAEKISQRVEAATSSNPSAAANISTTSLSAPTVSGDVPIPSSSGAFQLAGLREALPHRDPASPAPSASRTSLSAPIQPRRVSTSEERAQARADRIFKSVNMKQGHSPGLEAYFFHNQSADERQNKIWPKAEIGSEEAIGEVIAAINKITGDSRLVACKDSPNYIDVAPDRVETTEKTADVVLLTRASFAHDPTLPSVWALPKHFKPSAKGKGKGKGKGKSKGDDDDDDDDGKKEGKVEEVDLNQPKRSLTHVAAVGETKAHDANAEKQLFRRLSALLATPIREYAVGFTLRGNSLKVYVMNACGVFHTKSRRVTEENGDLSTFLYRLVRHTDLMNGLLATTTSLDDR</sequence>
<evidence type="ECO:0000256" key="1">
    <source>
        <dbReference type="SAM" id="MobiDB-lite"/>
    </source>
</evidence>
<feature type="region of interest" description="Disordered" evidence="1">
    <location>
        <begin position="282"/>
        <end position="330"/>
    </location>
</feature>
<name>A0A238F1K1_9BASI</name>
<feature type="compositionally biased region" description="Basic residues" evidence="1">
    <location>
        <begin position="284"/>
        <end position="301"/>
    </location>
</feature>
<evidence type="ECO:0000313" key="2">
    <source>
        <dbReference type="EMBL" id="SCV66895.1"/>
    </source>
</evidence>
<feature type="compositionally biased region" description="Basic and acidic residues" evidence="1">
    <location>
        <begin position="312"/>
        <end position="321"/>
    </location>
</feature>
<dbReference type="OrthoDB" id="10538380at2759"/>
<dbReference type="AlphaFoldDB" id="A0A238F1K1"/>
<accession>A0A238F1K1</accession>
<dbReference type="Proteomes" id="UP000198372">
    <property type="component" value="Unassembled WGS sequence"/>
</dbReference>
<reference evidence="3" key="1">
    <citation type="submission" date="2016-09" db="EMBL/GenBank/DDBJ databases">
        <authorList>
            <person name="Jeantristanb JTB J.-T."/>
            <person name="Ricardo R."/>
        </authorList>
    </citation>
    <scope>NUCLEOTIDE SEQUENCE [LARGE SCALE GENOMIC DNA]</scope>
</reference>
<evidence type="ECO:0000313" key="3">
    <source>
        <dbReference type="Proteomes" id="UP000198372"/>
    </source>
</evidence>
<protein>
    <submittedName>
        <fullName evidence="2">BQ2448_5541 protein</fullName>
    </submittedName>
</protein>
<gene>
    <name evidence="2" type="ORF">BQ2448_5541</name>
</gene>
<keyword evidence="3" id="KW-1185">Reference proteome</keyword>
<proteinExistence type="predicted"/>
<feature type="region of interest" description="Disordered" evidence="1">
    <location>
        <begin position="138"/>
        <end position="167"/>
    </location>
</feature>